<dbReference type="EMBL" id="QBMP01000126">
    <property type="protein sequence ID" value="PZO53769.1"/>
    <property type="molecule type" value="Genomic_DNA"/>
</dbReference>
<accession>A0A2W4XGZ4</accession>
<evidence type="ECO:0000256" key="1">
    <source>
        <dbReference type="ARBA" id="ARBA00008005"/>
    </source>
</evidence>
<evidence type="ECO:0000313" key="4">
    <source>
        <dbReference type="EMBL" id="PZO53769.1"/>
    </source>
</evidence>
<dbReference type="AlphaFoldDB" id="A0A2W4XGZ4"/>
<dbReference type="Pfam" id="PF04984">
    <property type="entry name" value="Phage_sheath_1"/>
    <property type="match status" value="1"/>
</dbReference>
<dbReference type="PANTHER" id="PTHR35861">
    <property type="match status" value="1"/>
</dbReference>
<reference evidence="5" key="1">
    <citation type="submission" date="2018-04" db="EMBL/GenBank/DDBJ databases">
        <authorList>
            <person name="Cornet L."/>
        </authorList>
    </citation>
    <scope>NUCLEOTIDE SEQUENCE [LARGE SCALE GENOMIC DNA]</scope>
</reference>
<evidence type="ECO:0000259" key="3">
    <source>
        <dbReference type="Pfam" id="PF17482"/>
    </source>
</evidence>
<sequence>MPATYLSPGVYVEEVPSGSAPIAGVGTSTAGFIGIMGASSKASVPPALASKRIETVTVVGLEGESGNNTFVLPTPSLQPNETFYLVEAADSYEFKVGIATTKRAVESLTLEAGKVVLTLATALSTAAPLNGTFKIEITTPAAAPPLIKPDPAVSGQVKLCTNFAEFKKFFGDFSTDAGQNLLAHGVFGFFRNGGTRCYVLGIASEAEIDSALEKFEAIDEIAIVVAPGITTETALNSINGHCERMGDRTAIFDSPSDANLSSPTLLDDLKPFNSQYAAVYFPWIQVFDPATQAQHPDGNGLKHVPPSGHVAGLYARIDTQRGVHKAPANETLIGAVGLKYAVSKRVQDGLNPSGINCIRDLNGNIRVWGARTLGGDANNEFKYINVRRLFNFIRESLDEGTQWTVFEPNSPELWAAIRRNVSAFLTQVWRSGALFGNTPAQAFYVKCDEENNPLEVREQGQVVIEIGVAVVKPAEFVIFRLSQWSGEPS</sequence>
<evidence type="ECO:0000313" key="5">
    <source>
        <dbReference type="Proteomes" id="UP000249794"/>
    </source>
</evidence>
<dbReference type="Gene3D" id="3.40.50.11780">
    <property type="match status" value="1"/>
</dbReference>
<protein>
    <submittedName>
        <fullName evidence="4">Phage tail sheath family protein</fullName>
    </submittedName>
</protein>
<dbReference type="InterPro" id="IPR052042">
    <property type="entry name" value="Tail_sheath_structural"/>
</dbReference>
<evidence type="ECO:0000259" key="2">
    <source>
        <dbReference type="Pfam" id="PF04984"/>
    </source>
</evidence>
<proteinExistence type="inferred from homology"/>
<comment type="similarity">
    <text evidence="1">Belongs to the myoviridae tail sheath protein family.</text>
</comment>
<organism evidence="4 5">
    <name type="scientific">Phormidesmis priestleyi</name>
    <dbReference type="NCBI Taxonomy" id="268141"/>
    <lineage>
        <taxon>Bacteria</taxon>
        <taxon>Bacillati</taxon>
        <taxon>Cyanobacteriota</taxon>
        <taxon>Cyanophyceae</taxon>
        <taxon>Leptolyngbyales</taxon>
        <taxon>Leptolyngbyaceae</taxon>
        <taxon>Phormidesmis</taxon>
    </lineage>
</organism>
<dbReference type="InterPro" id="IPR020287">
    <property type="entry name" value="Tail_sheath_C"/>
</dbReference>
<dbReference type="PANTHER" id="PTHR35861:SF1">
    <property type="entry name" value="PHAGE TAIL SHEATH PROTEIN"/>
    <property type="match status" value="1"/>
</dbReference>
<dbReference type="Proteomes" id="UP000249794">
    <property type="component" value="Unassembled WGS sequence"/>
</dbReference>
<reference evidence="4 5" key="2">
    <citation type="submission" date="2018-06" db="EMBL/GenBank/DDBJ databases">
        <title>Metagenomic assembly of (sub)arctic Cyanobacteria and their associated microbiome from non-axenic cultures.</title>
        <authorList>
            <person name="Baurain D."/>
        </authorList>
    </citation>
    <scope>NUCLEOTIDE SEQUENCE [LARGE SCALE GENOMIC DNA]</scope>
    <source>
        <strain evidence="4">ULC027bin1</strain>
    </source>
</reference>
<feature type="domain" description="Tail sheath protein subtilisin-like" evidence="2">
    <location>
        <begin position="204"/>
        <end position="373"/>
    </location>
</feature>
<feature type="domain" description="Tail sheath protein C-terminal" evidence="3">
    <location>
        <begin position="376"/>
        <end position="481"/>
    </location>
</feature>
<name>A0A2W4XGZ4_9CYAN</name>
<gene>
    <name evidence="4" type="ORF">DCF15_12565</name>
</gene>
<dbReference type="Pfam" id="PF17482">
    <property type="entry name" value="Phage_sheath_1C"/>
    <property type="match status" value="1"/>
</dbReference>
<dbReference type="InterPro" id="IPR035089">
    <property type="entry name" value="Phage_sheath_subtilisin"/>
</dbReference>
<comment type="caution">
    <text evidence="4">The sequence shown here is derived from an EMBL/GenBank/DDBJ whole genome shotgun (WGS) entry which is preliminary data.</text>
</comment>